<reference evidence="9" key="1">
    <citation type="submission" date="2013-07" db="EMBL/GenBank/DDBJ databases">
        <title>The Genome Sequence of Cryptococcus dejecticola CBS10117.</title>
        <authorList>
            <consortium name="The Broad Institute Genome Sequencing Platform"/>
            <person name="Cuomo C."/>
            <person name="Litvintseva A."/>
            <person name="Chen Y."/>
            <person name="Heitman J."/>
            <person name="Sun S."/>
            <person name="Springer D."/>
            <person name="Dromer F."/>
            <person name="Young S.K."/>
            <person name="Zeng Q."/>
            <person name="Gargeya S."/>
            <person name="Fitzgerald M."/>
            <person name="Abouelleil A."/>
            <person name="Alvarado L."/>
            <person name="Berlin A.M."/>
            <person name="Chapman S.B."/>
            <person name="Dewar J."/>
            <person name="Goldberg J."/>
            <person name="Griggs A."/>
            <person name="Gujja S."/>
            <person name="Hansen M."/>
            <person name="Howarth C."/>
            <person name="Imamovic A."/>
            <person name="Larimer J."/>
            <person name="McCowan C."/>
            <person name="Murphy C."/>
            <person name="Pearson M."/>
            <person name="Priest M."/>
            <person name="Roberts A."/>
            <person name="Saif S."/>
            <person name="Shea T."/>
            <person name="Sykes S."/>
            <person name="Wortman J."/>
            <person name="Nusbaum C."/>
            <person name="Birren B."/>
        </authorList>
    </citation>
    <scope>NUCLEOTIDE SEQUENCE [LARGE SCALE GENOMIC DNA]</scope>
    <source>
        <strain evidence="9">CBS 10117</strain>
    </source>
</reference>
<dbReference type="InterPro" id="IPR001680">
    <property type="entry name" value="WD40_rpt"/>
</dbReference>
<evidence type="ECO:0008006" key="12">
    <source>
        <dbReference type="Google" id="ProtNLM"/>
    </source>
</evidence>
<evidence type="ECO:0000256" key="2">
    <source>
        <dbReference type="ARBA" id="ARBA00022574"/>
    </source>
</evidence>
<dbReference type="Gene3D" id="2.130.10.10">
    <property type="entry name" value="YVTN repeat-like/Quinoprotein amine dehydrogenase"/>
    <property type="match status" value="2"/>
</dbReference>
<comment type="similarity">
    <text evidence="6">Belongs to the WD repeat TRM82 family.</text>
</comment>
<feature type="repeat" description="WD" evidence="7">
    <location>
        <begin position="193"/>
        <end position="235"/>
    </location>
</feature>
<evidence type="ECO:0000256" key="1">
    <source>
        <dbReference type="ARBA" id="ARBA00004123"/>
    </source>
</evidence>
<dbReference type="EMBL" id="CP144536">
    <property type="protein sequence ID" value="WWC63655.1"/>
    <property type="molecule type" value="Genomic_DNA"/>
</dbReference>
<evidence type="ECO:0000313" key="9">
    <source>
        <dbReference type="EMBL" id="OBR83992.1"/>
    </source>
</evidence>
<dbReference type="UniPathway" id="UPA00989"/>
<dbReference type="PROSITE" id="PS50082">
    <property type="entry name" value="WD_REPEATS_2"/>
    <property type="match status" value="2"/>
</dbReference>
<dbReference type="GO" id="GO:0005829">
    <property type="term" value="C:cytosol"/>
    <property type="evidence" value="ECO:0007669"/>
    <property type="project" value="TreeGrafter"/>
</dbReference>
<proteinExistence type="inferred from homology"/>
<accession>A0A1A6A1Q4</accession>
<dbReference type="PROSITE" id="PS50294">
    <property type="entry name" value="WD_REPEATS_REGION"/>
    <property type="match status" value="1"/>
</dbReference>
<dbReference type="InterPro" id="IPR028884">
    <property type="entry name" value="Trm82"/>
</dbReference>
<name>A0A1A6A1Q4_9TREE</name>
<dbReference type="PANTHER" id="PTHR16288:SF0">
    <property type="entry name" value="TRNA (GUANINE-N(7)-)-METHYLTRANSFERASE NON-CATALYTIC SUBUNIT WDR4"/>
    <property type="match status" value="1"/>
</dbReference>
<evidence type="ECO:0000256" key="8">
    <source>
        <dbReference type="SAM" id="MobiDB-lite"/>
    </source>
</evidence>
<dbReference type="SUPFAM" id="SSF50978">
    <property type="entry name" value="WD40 repeat-like"/>
    <property type="match status" value="1"/>
</dbReference>
<organism evidence="9">
    <name type="scientific">Kwoniella dejecticola CBS 10117</name>
    <dbReference type="NCBI Taxonomy" id="1296121"/>
    <lineage>
        <taxon>Eukaryota</taxon>
        <taxon>Fungi</taxon>
        <taxon>Dikarya</taxon>
        <taxon>Basidiomycota</taxon>
        <taxon>Agaricomycotina</taxon>
        <taxon>Tremellomycetes</taxon>
        <taxon>Tremellales</taxon>
        <taxon>Cryptococcaceae</taxon>
        <taxon>Kwoniella</taxon>
    </lineage>
</organism>
<dbReference type="EMBL" id="KI894033">
    <property type="protein sequence ID" value="OBR83992.1"/>
    <property type="molecule type" value="Genomic_DNA"/>
</dbReference>
<dbReference type="InterPro" id="IPR015943">
    <property type="entry name" value="WD40/YVTN_repeat-like_dom_sf"/>
</dbReference>
<dbReference type="GO" id="GO:0043527">
    <property type="term" value="C:tRNA methyltransferase complex"/>
    <property type="evidence" value="ECO:0007669"/>
    <property type="project" value="TreeGrafter"/>
</dbReference>
<evidence type="ECO:0000313" key="11">
    <source>
        <dbReference type="Proteomes" id="UP000078595"/>
    </source>
</evidence>
<reference evidence="10" key="3">
    <citation type="submission" date="2024-02" db="EMBL/GenBank/DDBJ databases">
        <title>Comparative genomics of Cryptococcus and Kwoniella reveals pathogenesis evolution and contrasting modes of karyotype evolution via chromosome fusion or intercentromeric recombination.</title>
        <authorList>
            <person name="Coelho M.A."/>
            <person name="David-Palma M."/>
            <person name="Shea T."/>
            <person name="Bowers K."/>
            <person name="McGinley-Smith S."/>
            <person name="Mohammad A.W."/>
            <person name="Gnirke A."/>
            <person name="Yurkov A.M."/>
            <person name="Nowrousian M."/>
            <person name="Sun S."/>
            <person name="Cuomo C.A."/>
            <person name="Heitman J."/>
        </authorList>
    </citation>
    <scope>NUCLEOTIDE SEQUENCE</scope>
    <source>
        <strain evidence="10">CBS 10117</strain>
    </source>
</reference>
<protein>
    <recommendedName>
        <fullName evidence="12">Transfer RNA methyltransferase 82</fullName>
    </recommendedName>
</protein>
<keyword evidence="2 6" id="KW-0853">WD repeat</keyword>
<reference evidence="10" key="2">
    <citation type="submission" date="2013-07" db="EMBL/GenBank/DDBJ databases">
        <authorList>
            <consortium name="The Broad Institute Genome Sequencing Platform"/>
            <person name="Cuomo C."/>
            <person name="Litvintseva A."/>
            <person name="Chen Y."/>
            <person name="Heitman J."/>
            <person name="Sun S."/>
            <person name="Springer D."/>
            <person name="Dromer F."/>
            <person name="Young S.K."/>
            <person name="Zeng Q."/>
            <person name="Gargeya S."/>
            <person name="Fitzgerald M."/>
            <person name="Abouelleil A."/>
            <person name="Alvarado L."/>
            <person name="Berlin A.M."/>
            <person name="Chapman S.B."/>
            <person name="Dewar J."/>
            <person name="Goldberg J."/>
            <person name="Griggs A."/>
            <person name="Gujja S."/>
            <person name="Hansen M."/>
            <person name="Howarth C."/>
            <person name="Imamovic A."/>
            <person name="Larimer J."/>
            <person name="McCowan C."/>
            <person name="Murphy C."/>
            <person name="Pearson M."/>
            <person name="Priest M."/>
            <person name="Roberts A."/>
            <person name="Saif S."/>
            <person name="Shea T."/>
            <person name="Sykes S."/>
            <person name="Wortman J."/>
            <person name="Nusbaum C."/>
            <person name="Birren B."/>
        </authorList>
    </citation>
    <scope>NUCLEOTIDE SEQUENCE</scope>
    <source>
        <strain evidence="10">CBS 10117</strain>
    </source>
</reference>
<comment type="function">
    <text evidence="6">Required for the formation of N(7)-methylguanine at position 46 (m7G46) in tRNA. In the complex, it is required to stabilize and induce conformational changes of the catalytic subunit.</text>
</comment>
<dbReference type="GeneID" id="28969978"/>
<dbReference type="PROSITE" id="PS00678">
    <property type="entry name" value="WD_REPEATS_1"/>
    <property type="match status" value="1"/>
</dbReference>
<evidence type="ECO:0000313" key="10">
    <source>
        <dbReference type="EMBL" id="WWC63655.1"/>
    </source>
</evidence>
<dbReference type="InterPro" id="IPR019775">
    <property type="entry name" value="WD40_repeat_CS"/>
</dbReference>
<dbReference type="VEuPathDB" id="FungiDB:I303_06279"/>
<dbReference type="GO" id="GO:0005634">
    <property type="term" value="C:nucleus"/>
    <property type="evidence" value="ECO:0007669"/>
    <property type="project" value="UniProtKB-SubCell"/>
</dbReference>
<dbReference type="KEGG" id="kdj:28969978"/>
<dbReference type="Proteomes" id="UP000078595">
    <property type="component" value="Chromosome 7"/>
</dbReference>
<dbReference type="Pfam" id="PF00400">
    <property type="entry name" value="WD40"/>
    <property type="match status" value="2"/>
</dbReference>
<keyword evidence="11" id="KW-1185">Reference proteome</keyword>
<evidence type="ECO:0000256" key="7">
    <source>
        <dbReference type="PROSITE-ProRule" id="PRU00221"/>
    </source>
</evidence>
<gene>
    <name evidence="9" type="ORF">I303_06279</name>
    <name evidence="10" type="ORF">I303_106260</name>
</gene>
<keyword evidence="4 6" id="KW-0677">Repeat</keyword>
<sequence>MAELPFPPLVLTSGSSTVLSAAGAQIILHNLNTSKTITSPQVDNRIHQNGFIRHLAISNDEKIVASVGDDKNLKLWDVTDDELKLRSTRGLIKKASHIILAPDNSIIISDKVGDVYSYPLDPIPSDPSTSRPPMYSMVSDPTKNPDCTYLLGHVSVTTQHLITPDHKHIITADRDEHIRISRYPKAYVIERQLFGHDGFVSSLHIPTSSPNTLLSGGGDSSIRIWDWPTGKLLNKVDIYGAVLPQRKVRSYLRKNKWKGRFMKTVGSSSSSSTAPVADEGEETFYSAPEGYVLPTGQGVCIKKIDSVQVEGQTIVLFFSEGASALHSFVLPSDPTFPTTVNTQTFPYPILDFTALPSQSGKILVSLDTAWGVLKKNPGPGTDARQDIIPRDSLSNDEQAALQDYFRVIDVNTDGQLSINPSDIPATSAMASALPKTDIKTLSNLNLYPLLNILPRWPGLEDDDGADAPISSGEATPDDDGAISLAPTSLTTRTLGGTTRSYSMEELEGMNLKVLGRLKSNGVDVGSILRDRQKKAKEERKRKVAEANKKLQEEKKKEEEAQGEGPDKKKKKQKQKKEKKVVMATEEDMANA</sequence>
<dbReference type="InterPro" id="IPR036322">
    <property type="entry name" value="WD40_repeat_dom_sf"/>
</dbReference>
<dbReference type="GO" id="GO:0106004">
    <property type="term" value="P:tRNA (guanine-N7)-methylation"/>
    <property type="evidence" value="ECO:0007669"/>
    <property type="project" value="UniProtKB-UniRule"/>
</dbReference>
<evidence type="ECO:0000256" key="4">
    <source>
        <dbReference type="ARBA" id="ARBA00022737"/>
    </source>
</evidence>
<feature type="compositionally biased region" description="Basic and acidic residues" evidence="8">
    <location>
        <begin position="535"/>
        <end position="559"/>
    </location>
</feature>
<comment type="pathway">
    <text evidence="6">tRNA modification; N(7)-methylguanine-tRNA biosynthesis.</text>
</comment>
<evidence type="ECO:0000256" key="5">
    <source>
        <dbReference type="ARBA" id="ARBA00023242"/>
    </source>
</evidence>
<dbReference type="PANTHER" id="PTHR16288">
    <property type="entry name" value="WD40 REPEAT PROTEIN 4"/>
    <property type="match status" value="1"/>
</dbReference>
<feature type="region of interest" description="Disordered" evidence="8">
    <location>
        <begin position="531"/>
        <end position="591"/>
    </location>
</feature>
<feature type="compositionally biased region" description="Basic residues" evidence="8">
    <location>
        <begin position="567"/>
        <end position="578"/>
    </location>
</feature>
<feature type="repeat" description="WD" evidence="7">
    <location>
        <begin position="52"/>
        <end position="86"/>
    </location>
</feature>
<evidence type="ECO:0000256" key="6">
    <source>
        <dbReference type="HAMAP-Rule" id="MF_03056"/>
    </source>
</evidence>
<feature type="region of interest" description="Disordered" evidence="8">
    <location>
        <begin position="463"/>
        <end position="484"/>
    </location>
</feature>
<dbReference type="OrthoDB" id="339900at2759"/>
<dbReference type="SMART" id="SM00320">
    <property type="entry name" value="WD40"/>
    <property type="match status" value="3"/>
</dbReference>
<dbReference type="RefSeq" id="XP_018261834.1">
    <property type="nucleotide sequence ID" value="XM_018409561.1"/>
</dbReference>
<keyword evidence="3 6" id="KW-0819">tRNA processing</keyword>
<dbReference type="STRING" id="1296121.A0A1A6A1Q4"/>
<comment type="subcellular location">
    <subcellularLocation>
        <location evidence="1 6">Nucleus</location>
    </subcellularLocation>
</comment>
<dbReference type="HAMAP" id="MF_03056">
    <property type="entry name" value="TRM82"/>
    <property type="match status" value="1"/>
</dbReference>
<keyword evidence="5 6" id="KW-0539">Nucleus</keyword>
<evidence type="ECO:0000256" key="3">
    <source>
        <dbReference type="ARBA" id="ARBA00022694"/>
    </source>
</evidence>
<dbReference type="AlphaFoldDB" id="A0A1A6A1Q4"/>